<feature type="compositionally biased region" description="Acidic residues" evidence="1">
    <location>
        <begin position="80"/>
        <end position="90"/>
    </location>
</feature>
<dbReference type="AlphaFoldDB" id="A0A0F9TVW8"/>
<protein>
    <submittedName>
        <fullName evidence="2">Uncharacterized protein</fullName>
    </submittedName>
</protein>
<name>A0A0F9TVW8_9ZZZZ</name>
<dbReference type="EMBL" id="LAZR01000252">
    <property type="protein sequence ID" value="KKN79102.1"/>
    <property type="molecule type" value="Genomic_DNA"/>
</dbReference>
<evidence type="ECO:0000256" key="1">
    <source>
        <dbReference type="SAM" id="MobiDB-lite"/>
    </source>
</evidence>
<evidence type="ECO:0000313" key="2">
    <source>
        <dbReference type="EMBL" id="KKN79102.1"/>
    </source>
</evidence>
<gene>
    <name evidence="2" type="ORF">LCGC14_0342900</name>
</gene>
<sequence>MNKYIISAEFVKGQVMKYNALQLMKALDLLIDDGGFLNDTSMCTYGSYRALQGTINGVQDNESGESGEQTIDPITLEVSDGTDSEDLGGA</sequence>
<organism evidence="2">
    <name type="scientific">marine sediment metagenome</name>
    <dbReference type="NCBI Taxonomy" id="412755"/>
    <lineage>
        <taxon>unclassified sequences</taxon>
        <taxon>metagenomes</taxon>
        <taxon>ecological metagenomes</taxon>
    </lineage>
</organism>
<comment type="caution">
    <text evidence="2">The sequence shown here is derived from an EMBL/GenBank/DDBJ whole genome shotgun (WGS) entry which is preliminary data.</text>
</comment>
<accession>A0A0F9TVW8</accession>
<proteinExistence type="predicted"/>
<reference evidence="2" key="1">
    <citation type="journal article" date="2015" name="Nature">
        <title>Complex archaea that bridge the gap between prokaryotes and eukaryotes.</title>
        <authorList>
            <person name="Spang A."/>
            <person name="Saw J.H."/>
            <person name="Jorgensen S.L."/>
            <person name="Zaremba-Niedzwiedzka K."/>
            <person name="Martijn J."/>
            <person name="Lind A.E."/>
            <person name="van Eijk R."/>
            <person name="Schleper C."/>
            <person name="Guy L."/>
            <person name="Ettema T.J."/>
        </authorList>
    </citation>
    <scope>NUCLEOTIDE SEQUENCE</scope>
</reference>
<feature type="region of interest" description="Disordered" evidence="1">
    <location>
        <begin position="57"/>
        <end position="90"/>
    </location>
</feature>
<feature type="compositionally biased region" description="Polar residues" evidence="1">
    <location>
        <begin position="57"/>
        <end position="69"/>
    </location>
</feature>